<keyword evidence="1" id="KW-0472">Membrane</keyword>
<evidence type="ECO:0000256" key="1">
    <source>
        <dbReference type="SAM" id="Phobius"/>
    </source>
</evidence>
<proteinExistence type="predicted"/>
<keyword evidence="1" id="KW-1133">Transmembrane helix</keyword>
<accession>A0AAQ3JSE1</accession>
<dbReference type="AlphaFoldDB" id="A0AAQ3JSE1"/>
<keyword evidence="3" id="KW-1185">Reference proteome</keyword>
<sequence length="102" mass="11096">MNGGQAYGKGWMNGDCYVVHDGVFAGAAVLVVSMVALVLVFNFTKKERRVPTRLHGWNLEGAGNESTLAEKVTLAHLLQPLGLNENKLRSGTEASFLQLEHD</sequence>
<evidence type="ECO:0000313" key="3">
    <source>
        <dbReference type="Proteomes" id="UP001327560"/>
    </source>
</evidence>
<protein>
    <submittedName>
        <fullName evidence="2">Uncharacterized protein</fullName>
    </submittedName>
</protein>
<keyword evidence="1" id="KW-0812">Transmembrane</keyword>
<feature type="transmembrane region" description="Helical" evidence="1">
    <location>
        <begin position="22"/>
        <end position="43"/>
    </location>
</feature>
<gene>
    <name evidence="2" type="ORF">Cni_G04215</name>
</gene>
<dbReference type="Proteomes" id="UP001327560">
    <property type="component" value="Chromosome 1"/>
</dbReference>
<organism evidence="2 3">
    <name type="scientific">Canna indica</name>
    <name type="common">Indian-shot</name>
    <dbReference type="NCBI Taxonomy" id="4628"/>
    <lineage>
        <taxon>Eukaryota</taxon>
        <taxon>Viridiplantae</taxon>
        <taxon>Streptophyta</taxon>
        <taxon>Embryophyta</taxon>
        <taxon>Tracheophyta</taxon>
        <taxon>Spermatophyta</taxon>
        <taxon>Magnoliopsida</taxon>
        <taxon>Liliopsida</taxon>
        <taxon>Zingiberales</taxon>
        <taxon>Cannaceae</taxon>
        <taxon>Canna</taxon>
    </lineage>
</organism>
<name>A0AAQ3JSE1_9LILI</name>
<reference evidence="2 3" key="1">
    <citation type="submission" date="2023-10" db="EMBL/GenBank/DDBJ databases">
        <title>Chromosome-scale genome assembly provides insights into flower coloration mechanisms of Canna indica.</title>
        <authorList>
            <person name="Li C."/>
        </authorList>
    </citation>
    <scope>NUCLEOTIDE SEQUENCE [LARGE SCALE GENOMIC DNA]</scope>
    <source>
        <tissue evidence="2">Flower</tissue>
    </source>
</reference>
<evidence type="ECO:0000313" key="2">
    <source>
        <dbReference type="EMBL" id="WOK95508.1"/>
    </source>
</evidence>
<dbReference type="EMBL" id="CP136890">
    <property type="protein sequence ID" value="WOK95508.1"/>
    <property type="molecule type" value="Genomic_DNA"/>
</dbReference>